<name>A0A0W8I2E0_9MICO</name>
<evidence type="ECO:0000313" key="1">
    <source>
        <dbReference type="EMBL" id="KUG51892.1"/>
    </source>
</evidence>
<gene>
    <name evidence="1" type="ORF">AVL62_08100</name>
</gene>
<accession>A0A0W8I2E0</accession>
<comment type="caution">
    <text evidence="1">The sequence shown here is derived from an EMBL/GenBank/DDBJ whole genome shotgun (WGS) entry which is preliminary data.</text>
</comment>
<evidence type="ECO:0000313" key="2">
    <source>
        <dbReference type="Proteomes" id="UP000054837"/>
    </source>
</evidence>
<keyword evidence="2" id="KW-1185">Reference proteome</keyword>
<dbReference type="STRING" id="767452.AVL62_08100"/>
<dbReference type="AlphaFoldDB" id="A0A0W8I2E0"/>
<dbReference type="EMBL" id="LQBL01000031">
    <property type="protein sequence ID" value="KUG51892.1"/>
    <property type="molecule type" value="Genomic_DNA"/>
</dbReference>
<proteinExistence type="predicted"/>
<reference evidence="1 2" key="1">
    <citation type="submission" date="2015-12" db="EMBL/GenBank/DDBJ databases">
        <title>Serinicoccus chungangenesis strain CD08_5 genome sequencing and assembly.</title>
        <authorList>
            <person name="Chander A.M."/>
            <person name="Kaur G."/>
            <person name="Nair G.R."/>
            <person name="Dhawan D.K."/>
            <person name="Kochhar R.K."/>
            <person name="Mayilraj S."/>
            <person name="Bhadada S.K."/>
        </authorList>
    </citation>
    <scope>NUCLEOTIDE SEQUENCE [LARGE SCALE GENOMIC DNA]</scope>
    <source>
        <strain evidence="1 2">CD08_5</strain>
    </source>
</reference>
<dbReference type="OrthoDB" id="4868770at2"/>
<organism evidence="1 2">
    <name type="scientific">Serinicoccus chungangensis</name>
    <dbReference type="NCBI Taxonomy" id="767452"/>
    <lineage>
        <taxon>Bacteria</taxon>
        <taxon>Bacillati</taxon>
        <taxon>Actinomycetota</taxon>
        <taxon>Actinomycetes</taxon>
        <taxon>Micrococcales</taxon>
        <taxon>Ornithinimicrobiaceae</taxon>
        <taxon>Serinicoccus</taxon>
    </lineage>
</organism>
<dbReference type="Proteomes" id="UP000054837">
    <property type="component" value="Unassembled WGS sequence"/>
</dbReference>
<dbReference type="RefSeq" id="WP_058892187.1">
    <property type="nucleotide sequence ID" value="NZ_LQBL01000031.1"/>
</dbReference>
<protein>
    <submittedName>
        <fullName evidence="1">Uncharacterized protein</fullName>
    </submittedName>
</protein>
<sequence length="114" mass="12313">MCDDGTGTHEMVPNPRKERLRTTLTHLAPDLEALRTAFDPAERAMSAGAWTGRPADRFGDGLSARARRLGRAAEQAREQLLEELAAEPEEVRRCETLGGAPFFPLSTPPLGSGG</sequence>